<evidence type="ECO:0000313" key="1">
    <source>
        <dbReference type="EMBL" id="MPM28223.1"/>
    </source>
</evidence>
<gene>
    <name evidence="1" type="ORF">SDC9_74742</name>
</gene>
<dbReference type="EMBL" id="VSSQ01005195">
    <property type="protein sequence ID" value="MPM28223.1"/>
    <property type="molecule type" value="Genomic_DNA"/>
</dbReference>
<name>A0A644YNZ5_9ZZZZ</name>
<sequence length="33" mass="3604">MAEAPRRKKAGAGDEYLAKKAESALARLRAMNE</sequence>
<accession>A0A644YNZ5</accession>
<comment type="caution">
    <text evidence="1">The sequence shown here is derived from an EMBL/GenBank/DDBJ whole genome shotgun (WGS) entry which is preliminary data.</text>
</comment>
<organism evidence="1">
    <name type="scientific">bioreactor metagenome</name>
    <dbReference type="NCBI Taxonomy" id="1076179"/>
    <lineage>
        <taxon>unclassified sequences</taxon>
        <taxon>metagenomes</taxon>
        <taxon>ecological metagenomes</taxon>
    </lineage>
</organism>
<proteinExistence type="predicted"/>
<dbReference type="AlphaFoldDB" id="A0A644YNZ5"/>
<protein>
    <submittedName>
        <fullName evidence="1">Uncharacterized protein</fullName>
    </submittedName>
</protein>
<reference evidence="1" key="1">
    <citation type="submission" date="2019-08" db="EMBL/GenBank/DDBJ databases">
        <authorList>
            <person name="Kucharzyk K."/>
            <person name="Murdoch R.W."/>
            <person name="Higgins S."/>
            <person name="Loffler F."/>
        </authorList>
    </citation>
    <scope>NUCLEOTIDE SEQUENCE</scope>
</reference>